<feature type="compositionally biased region" description="Basic and acidic residues" evidence="1">
    <location>
        <begin position="223"/>
        <end position="233"/>
    </location>
</feature>
<dbReference type="InterPro" id="IPR046331">
    <property type="entry name" value="GPAM1-like"/>
</dbReference>
<organism evidence="3 4">
    <name type="scientific">Clytia hemisphaerica</name>
    <dbReference type="NCBI Taxonomy" id="252671"/>
    <lineage>
        <taxon>Eukaryota</taxon>
        <taxon>Metazoa</taxon>
        <taxon>Cnidaria</taxon>
        <taxon>Hydrozoa</taxon>
        <taxon>Hydroidolina</taxon>
        <taxon>Leptothecata</taxon>
        <taxon>Obeliida</taxon>
        <taxon>Clytiidae</taxon>
        <taxon>Clytia</taxon>
    </lineage>
</organism>
<feature type="compositionally biased region" description="Basic and acidic residues" evidence="1">
    <location>
        <begin position="15"/>
        <end position="27"/>
    </location>
</feature>
<evidence type="ECO:0000313" key="4">
    <source>
        <dbReference type="Proteomes" id="UP000594262"/>
    </source>
</evidence>
<dbReference type="AlphaFoldDB" id="A0A7M5XIW7"/>
<dbReference type="EnsemblMetazoa" id="CLYHEMT023728.1">
    <property type="protein sequence ID" value="CLYHEMP023728.1"/>
    <property type="gene ID" value="CLYHEMG023728"/>
</dbReference>
<evidence type="ECO:0000259" key="2">
    <source>
        <dbReference type="Pfam" id="PF12572"/>
    </source>
</evidence>
<dbReference type="InterPro" id="IPR022226">
    <property type="entry name" value="DUF3752"/>
</dbReference>
<proteinExistence type="predicted"/>
<feature type="compositionally biased region" description="Low complexity" evidence="1">
    <location>
        <begin position="147"/>
        <end position="156"/>
    </location>
</feature>
<keyword evidence="4" id="KW-1185">Reference proteome</keyword>
<evidence type="ECO:0000256" key="1">
    <source>
        <dbReference type="SAM" id="MobiDB-lite"/>
    </source>
</evidence>
<feature type="compositionally biased region" description="Polar residues" evidence="1">
    <location>
        <begin position="44"/>
        <end position="61"/>
    </location>
</feature>
<reference evidence="3" key="1">
    <citation type="submission" date="2021-01" db="UniProtKB">
        <authorList>
            <consortium name="EnsemblMetazoa"/>
        </authorList>
    </citation>
    <scope>IDENTIFICATION</scope>
</reference>
<feature type="compositionally biased region" description="Basic and acidic residues" evidence="1">
    <location>
        <begin position="286"/>
        <end position="318"/>
    </location>
</feature>
<dbReference type="PANTHER" id="PTHR46370">
    <property type="entry name" value="GPALPP MOTIFS-CONTAINING PROTEIN 1"/>
    <property type="match status" value="1"/>
</dbReference>
<feature type="compositionally biased region" description="Polar residues" evidence="1">
    <location>
        <begin position="87"/>
        <end position="99"/>
    </location>
</feature>
<dbReference type="Proteomes" id="UP000594262">
    <property type="component" value="Unplaced"/>
</dbReference>
<dbReference type="OrthoDB" id="73491at2759"/>
<evidence type="ECO:0000313" key="3">
    <source>
        <dbReference type="EnsemblMetazoa" id="CLYHEMP023728.1"/>
    </source>
</evidence>
<feature type="compositionally biased region" description="Acidic residues" evidence="1">
    <location>
        <begin position="127"/>
        <end position="140"/>
    </location>
</feature>
<accession>A0A7M5XIW7</accession>
<dbReference type="Pfam" id="PF12572">
    <property type="entry name" value="DUF3752"/>
    <property type="match status" value="1"/>
</dbReference>
<protein>
    <recommendedName>
        <fullName evidence="2">DUF3752 domain-containing protein</fullName>
    </recommendedName>
</protein>
<dbReference type="PANTHER" id="PTHR46370:SF1">
    <property type="entry name" value="GPALPP MOTIFS-CONTAINING PROTEIN 1"/>
    <property type="match status" value="1"/>
</dbReference>
<dbReference type="GeneID" id="136810571"/>
<feature type="region of interest" description="Disordered" evidence="1">
    <location>
        <begin position="1"/>
        <end position="318"/>
    </location>
</feature>
<sequence>MAGIGPQLPPHLMKKNTENVKDEKSQKEYVGPALPPYLKKSKESSIGPSQPSFVKNDTQSIGPLLPPHLRKSQESNDDDDDSPLGPASSSMNVQSTCESKSYGPALPPGMGKRPDASLNANNKSEISEDDGYDDEDDDEIVGPLLPSFAEEASAKSVAEEFEERASAMRNKLTGKAEGDGPAQRENWMLELPPEFSKNFGMGPRTFRSKAVDCGDRSVWTDTPADKERKRMERQQAAMAGEKRKQEKAPAKVPTKEELEMQSRVQQYNTATRPQSLLEMHQTKKKKTDEEAGDKVRRPFDRERDLNLRQKDPKATQKFIKDAKGFGSKFSTGSYENKFL</sequence>
<feature type="compositionally biased region" description="Polar residues" evidence="1">
    <location>
        <begin position="262"/>
        <end position="274"/>
    </location>
</feature>
<feature type="compositionally biased region" description="Basic and acidic residues" evidence="1">
    <location>
        <begin position="240"/>
        <end position="260"/>
    </location>
</feature>
<name>A0A7M5XIW7_9CNID</name>
<dbReference type="RefSeq" id="XP_066923233.1">
    <property type="nucleotide sequence ID" value="XM_067067132.1"/>
</dbReference>
<feature type="domain" description="DUF3752" evidence="2">
    <location>
        <begin position="192"/>
        <end position="330"/>
    </location>
</feature>